<feature type="transmembrane region" description="Helical" evidence="1">
    <location>
        <begin position="84"/>
        <end position="102"/>
    </location>
</feature>
<accession>A0AAE4Z8I4</accession>
<organism evidence="2 3">
    <name type="scientific">Candidatus Kutchimonas denitrificans</name>
    <dbReference type="NCBI Taxonomy" id="3056748"/>
    <lineage>
        <taxon>Bacteria</taxon>
        <taxon>Pseudomonadati</taxon>
        <taxon>Gemmatimonadota</taxon>
        <taxon>Gemmatimonadia</taxon>
        <taxon>Candidatus Palauibacterales</taxon>
        <taxon>Candidatus Palauibacteraceae</taxon>
        <taxon>Candidatus Kutchimonas</taxon>
    </lineage>
</organism>
<feature type="transmembrane region" description="Helical" evidence="1">
    <location>
        <begin position="52"/>
        <end position="72"/>
    </location>
</feature>
<evidence type="ECO:0000313" key="3">
    <source>
        <dbReference type="Proteomes" id="UP000702544"/>
    </source>
</evidence>
<dbReference type="Proteomes" id="UP000702544">
    <property type="component" value="Unassembled WGS sequence"/>
</dbReference>
<dbReference type="Pfam" id="PF13787">
    <property type="entry name" value="HXXEE"/>
    <property type="match status" value="1"/>
</dbReference>
<keyword evidence="1" id="KW-0472">Membrane</keyword>
<protein>
    <submittedName>
        <fullName evidence="2">HXXEE domain-containing protein</fullName>
    </submittedName>
</protein>
<dbReference type="AlphaFoldDB" id="A0AAE4Z8I4"/>
<sequence length="129" mass="14486">MAARDITVHRHHLSAGRHLYPGLIVARLLHNFEDFVSGYQELSPLPSLPPEFFVLFQVALLILLAAATPSVAHGRPWALRLAKLWAIIEILNGVGHIMITLLEWEFYPGFWTSPLLVIFGAALGRSLRR</sequence>
<proteinExistence type="predicted"/>
<dbReference type="EMBL" id="JAACAK010000049">
    <property type="protein sequence ID" value="NIR74953.1"/>
    <property type="molecule type" value="Genomic_DNA"/>
</dbReference>
<keyword evidence="1" id="KW-1133">Transmembrane helix</keyword>
<evidence type="ECO:0000256" key="1">
    <source>
        <dbReference type="SAM" id="Phobius"/>
    </source>
</evidence>
<evidence type="ECO:0000313" key="2">
    <source>
        <dbReference type="EMBL" id="NIR74953.1"/>
    </source>
</evidence>
<dbReference type="InterPro" id="IPR025671">
    <property type="entry name" value="HXXEE"/>
</dbReference>
<feature type="transmembrane region" description="Helical" evidence="1">
    <location>
        <begin position="108"/>
        <end position="127"/>
    </location>
</feature>
<gene>
    <name evidence="2" type="ORF">GWO12_07535</name>
</gene>
<name>A0AAE4Z8I4_9BACT</name>
<keyword evidence="1" id="KW-0812">Transmembrane</keyword>
<reference evidence="2 3" key="1">
    <citation type="submission" date="2020-01" db="EMBL/GenBank/DDBJ databases">
        <title>Genomes assembled from Gulf of Kutch pelagic sediment metagenomes.</title>
        <authorList>
            <person name="Chandrashekar M."/>
            <person name="Mahajan M.S."/>
            <person name="Dave K.J."/>
            <person name="Vatsa P."/>
            <person name="Nathani N.M."/>
        </authorList>
    </citation>
    <scope>NUCLEOTIDE SEQUENCE [LARGE SCALE GENOMIC DNA]</scope>
    <source>
        <strain evidence="2">KS3-K002</strain>
    </source>
</reference>
<comment type="caution">
    <text evidence="2">The sequence shown here is derived from an EMBL/GenBank/DDBJ whole genome shotgun (WGS) entry which is preliminary data.</text>
</comment>